<keyword evidence="3" id="KW-1185">Reference proteome</keyword>
<reference evidence="2 3" key="1">
    <citation type="journal article" date="2016" name="Int. J. Syst. Evol. Microbiol.">
        <title>Acidipila dinghuensis sp. nov., an acidobacterium isolated from forest soil.</title>
        <authorList>
            <person name="Jiang Y.W."/>
            <person name="Wang J."/>
            <person name="Chen M.H."/>
            <person name="Lv Y.Y."/>
            <person name="Qiu L.H."/>
        </authorList>
    </citation>
    <scope>NUCLEOTIDE SEQUENCE [LARGE SCALE GENOMIC DNA]</scope>
    <source>
        <strain evidence="2 3">DHOF10</strain>
    </source>
</reference>
<accession>A0A4V1NVX4</accession>
<dbReference type="EMBL" id="SDMK01000001">
    <property type="protein sequence ID" value="RXS97432.1"/>
    <property type="molecule type" value="Genomic_DNA"/>
</dbReference>
<comment type="caution">
    <text evidence="2">The sequence shown here is derived from an EMBL/GenBank/DDBJ whole genome shotgun (WGS) entry which is preliminary data.</text>
</comment>
<feature type="region of interest" description="Disordered" evidence="1">
    <location>
        <begin position="96"/>
        <end position="119"/>
    </location>
</feature>
<dbReference type="RefSeq" id="WP_164981357.1">
    <property type="nucleotide sequence ID" value="NZ_BMGU01000001.1"/>
</dbReference>
<dbReference type="Proteomes" id="UP000290253">
    <property type="component" value="Unassembled WGS sequence"/>
</dbReference>
<feature type="compositionally biased region" description="Basic and acidic residues" evidence="1">
    <location>
        <begin position="96"/>
        <end position="110"/>
    </location>
</feature>
<proteinExistence type="predicted"/>
<evidence type="ECO:0000313" key="2">
    <source>
        <dbReference type="EMBL" id="RXS97432.1"/>
    </source>
</evidence>
<protein>
    <submittedName>
        <fullName evidence="2">Uncharacterized protein</fullName>
    </submittedName>
</protein>
<evidence type="ECO:0000313" key="3">
    <source>
        <dbReference type="Proteomes" id="UP000290253"/>
    </source>
</evidence>
<sequence>MTATWELEQLPIADSEGEPLSALRISCKFPAPEQQRLELAGMISGCQRWLKAHRTAPLRRELFVQMTQLPRPGGAAPLSRNASRWMPGIAMGVWPDREPPRSMRKEDFTHRPPNTPFPRLSDEARRILARSEEVKLEVESELSGSGALLTVIAPEGWAETDGRHISAKLEERIADEVCRTYPLFIPLFDAHTLTHLSRDERNQYLRGIELYIREDSQDRSVLLLSRTPFEETLAMLESTVETTAPA</sequence>
<dbReference type="AlphaFoldDB" id="A0A4V1NVX4"/>
<name>A0A4V1NVX4_9BACT</name>
<organism evidence="2 3">
    <name type="scientific">Silvibacterium dinghuense</name>
    <dbReference type="NCBI Taxonomy" id="1560006"/>
    <lineage>
        <taxon>Bacteria</taxon>
        <taxon>Pseudomonadati</taxon>
        <taxon>Acidobacteriota</taxon>
        <taxon>Terriglobia</taxon>
        <taxon>Terriglobales</taxon>
        <taxon>Acidobacteriaceae</taxon>
        <taxon>Silvibacterium</taxon>
    </lineage>
</organism>
<gene>
    <name evidence="2" type="ORF">ESZ00_05920</name>
</gene>
<evidence type="ECO:0000256" key="1">
    <source>
        <dbReference type="SAM" id="MobiDB-lite"/>
    </source>
</evidence>